<dbReference type="PANTHER" id="PTHR22775">
    <property type="entry name" value="SORTING NEXIN"/>
    <property type="match status" value="1"/>
</dbReference>
<dbReference type="AlphaFoldDB" id="A0A814IVG9"/>
<accession>A0A814IVG9</accession>
<dbReference type="GO" id="GO:0035091">
    <property type="term" value="F:phosphatidylinositol binding"/>
    <property type="evidence" value="ECO:0007669"/>
    <property type="project" value="InterPro"/>
</dbReference>
<dbReference type="EMBL" id="CAJNOR010000879">
    <property type="protein sequence ID" value="CAF1027745.1"/>
    <property type="molecule type" value="Genomic_DNA"/>
</dbReference>
<proteinExistence type="inferred from homology"/>
<dbReference type="Pfam" id="PF08628">
    <property type="entry name" value="Nexin_C"/>
    <property type="match status" value="1"/>
</dbReference>
<feature type="domain" description="PX" evidence="3">
    <location>
        <begin position="439"/>
        <end position="564"/>
    </location>
</feature>
<evidence type="ECO:0000313" key="6">
    <source>
        <dbReference type="Proteomes" id="UP000663828"/>
    </source>
</evidence>
<dbReference type="SMART" id="SM00313">
    <property type="entry name" value="PXA"/>
    <property type="match status" value="1"/>
</dbReference>
<evidence type="ECO:0000256" key="1">
    <source>
        <dbReference type="ARBA" id="ARBA00010883"/>
    </source>
</evidence>
<dbReference type="PROSITE" id="PS50195">
    <property type="entry name" value="PX"/>
    <property type="match status" value="1"/>
</dbReference>
<dbReference type="SUPFAM" id="SSF64268">
    <property type="entry name" value="PX domain"/>
    <property type="match status" value="1"/>
</dbReference>
<dbReference type="Pfam" id="PF00787">
    <property type="entry name" value="PX"/>
    <property type="match status" value="1"/>
</dbReference>
<feature type="compositionally biased region" description="Basic and acidic residues" evidence="2">
    <location>
        <begin position="96"/>
        <end position="112"/>
    </location>
</feature>
<feature type="compositionally biased region" description="Basic residues" evidence="2">
    <location>
        <begin position="86"/>
        <end position="95"/>
    </location>
</feature>
<evidence type="ECO:0000256" key="2">
    <source>
        <dbReference type="SAM" id="MobiDB-lite"/>
    </source>
</evidence>
<feature type="compositionally biased region" description="Basic and acidic residues" evidence="2">
    <location>
        <begin position="43"/>
        <end position="58"/>
    </location>
</feature>
<gene>
    <name evidence="5" type="ORF">XAT740_LOCUS14582</name>
</gene>
<dbReference type="InterPro" id="IPR036871">
    <property type="entry name" value="PX_dom_sf"/>
</dbReference>
<evidence type="ECO:0000259" key="4">
    <source>
        <dbReference type="PROSITE" id="PS51207"/>
    </source>
</evidence>
<feature type="compositionally biased region" description="Basic and acidic residues" evidence="2">
    <location>
        <begin position="70"/>
        <end position="85"/>
    </location>
</feature>
<feature type="compositionally biased region" description="Basic residues" evidence="2">
    <location>
        <begin position="113"/>
        <end position="139"/>
    </location>
</feature>
<feature type="domain" description="PXA" evidence="4">
    <location>
        <begin position="203"/>
        <end position="384"/>
    </location>
</feature>
<protein>
    <recommendedName>
        <fullName evidence="7">Sorting nexin-14</fullName>
    </recommendedName>
</protein>
<feature type="compositionally biased region" description="Basic residues" evidence="2">
    <location>
        <begin position="59"/>
        <end position="69"/>
    </location>
</feature>
<comment type="similarity">
    <text evidence="1">Belongs to the sorting nexin family.</text>
</comment>
<dbReference type="Pfam" id="PF02194">
    <property type="entry name" value="PXA"/>
    <property type="match status" value="1"/>
</dbReference>
<evidence type="ECO:0000313" key="5">
    <source>
        <dbReference type="EMBL" id="CAF1027745.1"/>
    </source>
</evidence>
<comment type="caution">
    <text evidence="5">The sequence shown here is derived from an EMBL/GenBank/DDBJ whole genome shotgun (WGS) entry which is preliminary data.</text>
</comment>
<keyword evidence="6" id="KW-1185">Reference proteome</keyword>
<dbReference type="Proteomes" id="UP000663828">
    <property type="component" value="Unassembled WGS sequence"/>
</dbReference>
<sequence>MASNYNSHDEFLDDFHKEFGREGKINAEQAWNLLQKYHQRKKEKNDRKSEESSEGDRHDRRRRDKKKDRRSNDKKSEESGEDGRHDRRRKDKKKDHHSDDEKKDKKSHSPERKHSRGRGHSHERKHSHGHSHERKHSRGRGHSHELFRYWWCIFLLPLSTICASFAIKHLRQSGRRPFKISGYIYNLLFKANQNADHSSQGYEISIQKECDTYIRTIVARYICVWYYPLVSTDQEFPEDLMILFNIILNRLNDRLKSLNSYDLTRLLVNLEQKHLEQYLHALDSYEKQRKHNPSSRSIVEEYSHLIGFHRSMINNDTHAYLKALVELFLTDLVPESFHMYSGSHTGREFLTQLVVHCVFLPLLNEFSNPQMLYYLIVRLFETEESKLNEKTDEHTFSVQTNPTSGQHDEIQPAVSKENLDEHVNLNDERRMSRLERIIYSVTIISCDIAYNARTGGAYTVYIMQCETKSPFASDTIHRYVIRRRFREFMNLHKRLHQNLLTSRYWHDMNEVFQNLPLPIDNMNVEVIRRRKDILEQYIQKLISNEVLNCSHDVLEFFAYNSDSNVQFEPLPPSKLPVPRVDKVLLRTLSDVGTKLNNLLPTKRELTPVRETFQLNISTTYEDTSPIMEQMKFFIQQSSLRYSSYSLSLNSIDSVFLQSLLTRPSIVTSQRKAKSHSNIPLTDAILKLIHTCLHSRDDIISYESTHQIFRTLFGHFTEEFFKDYIDKLLSQEKILEYLYDIRTKVLWPDESKPIAPMKDIKNRAFTALMKKIPNWLQYIVGIENTRRIIKNFLDSLNYTELNRHLICNLFDLLLEQLIPHIATKDFLTKYVHLHAGVRS</sequence>
<dbReference type="PROSITE" id="PS51207">
    <property type="entry name" value="PXA"/>
    <property type="match status" value="1"/>
</dbReference>
<feature type="region of interest" description="Disordered" evidence="2">
    <location>
        <begin position="30"/>
        <end position="139"/>
    </location>
</feature>
<dbReference type="SMART" id="SM00312">
    <property type="entry name" value="PX"/>
    <property type="match status" value="1"/>
</dbReference>
<name>A0A814IVG9_ADIRI</name>
<reference evidence="5" key="1">
    <citation type="submission" date="2021-02" db="EMBL/GenBank/DDBJ databases">
        <authorList>
            <person name="Nowell W R."/>
        </authorList>
    </citation>
    <scope>NUCLEOTIDE SEQUENCE</scope>
</reference>
<dbReference type="InterPro" id="IPR013937">
    <property type="entry name" value="Sorting_nexin_C"/>
</dbReference>
<dbReference type="InterPro" id="IPR003114">
    <property type="entry name" value="Phox_assoc"/>
</dbReference>
<dbReference type="PANTHER" id="PTHR22775:SF3">
    <property type="entry name" value="SORTING NEXIN-13"/>
    <property type="match status" value="1"/>
</dbReference>
<evidence type="ECO:0008006" key="7">
    <source>
        <dbReference type="Google" id="ProtNLM"/>
    </source>
</evidence>
<dbReference type="Gene3D" id="3.30.1520.10">
    <property type="entry name" value="Phox-like domain"/>
    <property type="match status" value="1"/>
</dbReference>
<evidence type="ECO:0000259" key="3">
    <source>
        <dbReference type="PROSITE" id="PS50195"/>
    </source>
</evidence>
<organism evidence="5 6">
    <name type="scientific">Adineta ricciae</name>
    <name type="common">Rotifer</name>
    <dbReference type="NCBI Taxonomy" id="249248"/>
    <lineage>
        <taxon>Eukaryota</taxon>
        <taxon>Metazoa</taxon>
        <taxon>Spiralia</taxon>
        <taxon>Gnathifera</taxon>
        <taxon>Rotifera</taxon>
        <taxon>Eurotatoria</taxon>
        <taxon>Bdelloidea</taxon>
        <taxon>Adinetida</taxon>
        <taxon>Adinetidae</taxon>
        <taxon>Adineta</taxon>
    </lineage>
</organism>
<dbReference type="InterPro" id="IPR001683">
    <property type="entry name" value="PX_dom"/>
</dbReference>